<evidence type="ECO:0000256" key="1">
    <source>
        <dbReference type="SAM" id="MobiDB-lite"/>
    </source>
</evidence>
<dbReference type="EMBL" id="JARK01001362">
    <property type="protein sequence ID" value="EYC18939.1"/>
    <property type="molecule type" value="Genomic_DNA"/>
</dbReference>
<organism evidence="2 3">
    <name type="scientific">Ancylostoma ceylanicum</name>
    <dbReference type="NCBI Taxonomy" id="53326"/>
    <lineage>
        <taxon>Eukaryota</taxon>
        <taxon>Metazoa</taxon>
        <taxon>Ecdysozoa</taxon>
        <taxon>Nematoda</taxon>
        <taxon>Chromadorea</taxon>
        <taxon>Rhabditida</taxon>
        <taxon>Rhabditina</taxon>
        <taxon>Rhabditomorpha</taxon>
        <taxon>Strongyloidea</taxon>
        <taxon>Ancylostomatidae</taxon>
        <taxon>Ancylostomatinae</taxon>
        <taxon>Ancylostoma</taxon>
    </lineage>
</organism>
<feature type="region of interest" description="Disordered" evidence="1">
    <location>
        <begin position="95"/>
        <end position="118"/>
    </location>
</feature>
<dbReference type="Proteomes" id="UP000024635">
    <property type="component" value="Unassembled WGS sequence"/>
</dbReference>
<name>A0A016UU25_9BILA</name>
<feature type="compositionally biased region" description="Basic and acidic residues" evidence="1">
    <location>
        <begin position="95"/>
        <end position="106"/>
    </location>
</feature>
<accession>A0A016UU25</accession>
<comment type="caution">
    <text evidence="2">The sequence shown here is derived from an EMBL/GenBank/DDBJ whole genome shotgun (WGS) entry which is preliminary data.</text>
</comment>
<gene>
    <name evidence="2" type="primary">Acey_s0026.g1466</name>
    <name evidence="2" type="ORF">Y032_0026g1466</name>
</gene>
<proteinExistence type="predicted"/>
<reference evidence="3" key="1">
    <citation type="journal article" date="2015" name="Nat. Genet.">
        <title>The genome and transcriptome of the zoonotic hookworm Ancylostoma ceylanicum identify infection-specific gene families.</title>
        <authorList>
            <person name="Schwarz E.M."/>
            <person name="Hu Y."/>
            <person name="Antoshechkin I."/>
            <person name="Miller M.M."/>
            <person name="Sternberg P.W."/>
            <person name="Aroian R.V."/>
        </authorList>
    </citation>
    <scope>NUCLEOTIDE SEQUENCE</scope>
    <source>
        <strain evidence="3">HY135</strain>
    </source>
</reference>
<keyword evidence="3" id="KW-1185">Reference proteome</keyword>
<evidence type="ECO:0000313" key="3">
    <source>
        <dbReference type="Proteomes" id="UP000024635"/>
    </source>
</evidence>
<sequence length="257" mass="29531">MISTVFSLYGVASVPFLVEMGPNMLGGGVEALLMVPSEHFGRDRSEADELSEDGLLGCWDVVCEMSADNVAIRTPGRSDDEPKPHYSPEKTYFEVRGELGSNRDPRGGNSRIGLSMPKRRRKWRRRTLRVMRWRQMIERRNEQRRGTREYPAVATSQSRSATWSVPPWTPECHPKAISLPHKNTLSFLQPEGFQRQLSQRPYKKLMKKPAGILKNYSKEKKEPHQVVQEVGLKLLNWEKEKKIVWANRETAINFAPT</sequence>
<protein>
    <submittedName>
        <fullName evidence="2">Uncharacterized protein</fullName>
    </submittedName>
</protein>
<dbReference type="AlphaFoldDB" id="A0A016UU25"/>
<evidence type="ECO:0000313" key="2">
    <source>
        <dbReference type="EMBL" id="EYC18939.1"/>
    </source>
</evidence>